<proteinExistence type="predicted"/>
<keyword evidence="3" id="KW-1185">Reference proteome</keyword>
<sequence length="193" mass="22140">MEYKRRKNKLHKFSILLPLFTVIGIGVTTIIFTNYEKSWSFNWSGIRKNIKDSIAIAEIQGITSGVVGYSGTSTRDEIKRRKWIMTNATEQELLKLIEYPSGTVKAIAYEGLIKKENYNEKAELISKSISDNEFSVYYQSGCLGSKLSVSEYLMRFVINIDNSYPTSLETNNSYGLTELEKNKILFKYHNSKN</sequence>
<keyword evidence="1" id="KW-1133">Transmembrane helix</keyword>
<comment type="caution">
    <text evidence="2">The sequence shown here is derived from an EMBL/GenBank/DDBJ whole genome shotgun (WGS) entry which is preliminary data.</text>
</comment>
<feature type="transmembrane region" description="Helical" evidence="1">
    <location>
        <begin position="12"/>
        <end position="33"/>
    </location>
</feature>
<accession>A0ABW3I4E4</accession>
<dbReference type="Proteomes" id="UP001596997">
    <property type="component" value="Unassembled WGS sequence"/>
</dbReference>
<keyword evidence="1" id="KW-0472">Membrane</keyword>
<evidence type="ECO:0000256" key="1">
    <source>
        <dbReference type="SAM" id="Phobius"/>
    </source>
</evidence>
<gene>
    <name evidence="2" type="ORF">ACFQ1O_12060</name>
</gene>
<protein>
    <submittedName>
        <fullName evidence="2">Uncharacterized protein</fullName>
    </submittedName>
</protein>
<reference evidence="3" key="1">
    <citation type="journal article" date="2019" name="Int. J. Syst. Evol. Microbiol.">
        <title>The Global Catalogue of Microorganisms (GCM) 10K type strain sequencing project: providing services to taxonomists for standard genome sequencing and annotation.</title>
        <authorList>
            <consortium name="The Broad Institute Genomics Platform"/>
            <consortium name="The Broad Institute Genome Sequencing Center for Infectious Disease"/>
            <person name="Wu L."/>
            <person name="Ma J."/>
        </authorList>
    </citation>
    <scope>NUCLEOTIDE SEQUENCE [LARGE SCALE GENOMIC DNA]</scope>
    <source>
        <strain evidence="3">CCUG 62114</strain>
    </source>
</reference>
<keyword evidence="1" id="KW-0812">Transmembrane</keyword>
<organism evidence="2 3">
    <name type="scientific">Pseudofulvibacter geojedonensis</name>
    <dbReference type="NCBI Taxonomy" id="1123758"/>
    <lineage>
        <taxon>Bacteria</taxon>
        <taxon>Pseudomonadati</taxon>
        <taxon>Bacteroidota</taxon>
        <taxon>Flavobacteriia</taxon>
        <taxon>Flavobacteriales</taxon>
        <taxon>Flavobacteriaceae</taxon>
        <taxon>Pseudofulvibacter</taxon>
    </lineage>
</organism>
<evidence type="ECO:0000313" key="2">
    <source>
        <dbReference type="EMBL" id="MFD0964739.1"/>
    </source>
</evidence>
<dbReference type="RefSeq" id="WP_377716288.1">
    <property type="nucleotide sequence ID" value="NZ_JBHTJM010000010.1"/>
</dbReference>
<evidence type="ECO:0000313" key="3">
    <source>
        <dbReference type="Proteomes" id="UP001596997"/>
    </source>
</evidence>
<dbReference type="EMBL" id="JBHTJM010000010">
    <property type="protein sequence ID" value="MFD0964739.1"/>
    <property type="molecule type" value="Genomic_DNA"/>
</dbReference>
<name>A0ABW3I4E4_9FLAO</name>